<comment type="subcellular location">
    <subcellularLocation>
        <location evidence="1">Membrane</location>
        <topology evidence="1">Multi-pass membrane protein</topology>
    </subcellularLocation>
</comment>
<evidence type="ECO:0000313" key="8">
    <source>
        <dbReference type="Ensembl" id="ENSJHYP00000006544.1"/>
    </source>
</evidence>
<dbReference type="Ensembl" id="ENSJHYT00000007993.1">
    <property type="protein sequence ID" value="ENSJHYP00000006544.1"/>
    <property type="gene ID" value="ENSJHYG00000005205.1"/>
</dbReference>
<feature type="compositionally biased region" description="Low complexity" evidence="5">
    <location>
        <begin position="39"/>
        <end position="50"/>
    </location>
</feature>
<keyword evidence="4 6" id="KW-0472">Membrane</keyword>
<name>A0A8C5IMC5_JUNHY</name>
<proteinExistence type="predicted"/>
<dbReference type="OMA" id="FTESIEM"/>
<evidence type="ECO:0000256" key="2">
    <source>
        <dbReference type="ARBA" id="ARBA00022692"/>
    </source>
</evidence>
<protein>
    <recommendedName>
        <fullName evidence="7">Ion transport domain-containing protein</fullName>
    </recommendedName>
</protein>
<evidence type="ECO:0000256" key="4">
    <source>
        <dbReference type="ARBA" id="ARBA00023136"/>
    </source>
</evidence>
<evidence type="ECO:0000256" key="5">
    <source>
        <dbReference type="SAM" id="MobiDB-lite"/>
    </source>
</evidence>
<evidence type="ECO:0000313" key="9">
    <source>
        <dbReference type="Proteomes" id="UP000694408"/>
    </source>
</evidence>
<dbReference type="GO" id="GO:0015280">
    <property type="term" value="F:ligand-gated sodium channel activity"/>
    <property type="evidence" value="ECO:0007669"/>
    <property type="project" value="TreeGrafter"/>
</dbReference>
<dbReference type="InterPro" id="IPR028798">
    <property type="entry name" value="TPC2"/>
</dbReference>
<dbReference type="Proteomes" id="UP000694408">
    <property type="component" value="Unplaced"/>
</dbReference>
<feature type="transmembrane region" description="Helical" evidence="6">
    <location>
        <begin position="285"/>
        <end position="309"/>
    </location>
</feature>
<feature type="transmembrane region" description="Helical" evidence="6">
    <location>
        <begin position="84"/>
        <end position="102"/>
    </location>
</feature>
<feature type="transmembrane region" description="Helical" evidence="6">
    <location>
        <begin position="433"/>
        <end position="452"/>
    </location>
</feature>
<reference evidence="8" key="1">
    <citation type="submission" date="2025-08" db="UniProtKB">
        <authorList>
            <consortium name="Ensembl"/>
        </authorList>
    </citation>
    <scope>IDENTIFICATION</scope>
</reference>
<dbReference type="GO" id="GO:0005765">
    <property type="term" value="C:lysosomal membrane"/>
    <property type="evidence" value="ECO:0007669"/>
    <property type="project" value="InterPro"/>
</dbReference>
<dbReference type="GO" id="GO:0019722">
    <property type="term" value="P:calcium-mediated signaling"/>
    <property type="evidence" value="ECO:0007669"/>
    <property type="project" value="TreeGrafter"/>
</dbReference>
<dbReference type="GO" id="GO:0097682">
    <property type="term" value="F:intracellularly phosphatidylinositol-3,5-bisphosphate-gated monatomic cation channel activity"/>
    <property type="evidence" value="ECO:0007669"/>
    <property type="project" value="TreeGrafter"/>
</dbReference>
<evidence type="ECO:0000256" key="1">
    <source>
        <dbReference type="ARBA" id="ARBA00004141"/>
    </source>
</evidence>
<dbReference type="GO" id="GO:0075509">
    <property type="term" value="P:endocytosis involved in viral entry into host cell"/>
    <property type="evidence" value="ECO:0007669"/>
    <property type="project" value="TreeGrafter"/>
</dbReference>
<dbReference type="PANTHER" id="PTHR46768:SF1">
    <property type="entry name" value="TWO PORE CHANNEL PROTEIN 2"/>
    <property type="match status" value="1"/>
</dbReference>
<dbReference type="PANTHER" id="PTHR46768">
    <property type="entry name" value="TWO PORE CALCIUM CHANNEL PROTEIN 2"/>
    <property type="match status" value="1"/>
</dbReference>
<dbReference type="SUPFAM" id="SSF81324">
    <property type="entry name" value="Voltage-gated potassium channels"/>
    <property type="match status" value="2"/>
</dbReference>
<keyword evidence="3 6" id="KW-1133">Transmembrane helix</keyword>
<sequence length="653" mass="74381">ENATLSAPHPACSSTPGTGGKWRAGRQRRGSAGPGGRSPAGRSSRSPSQAVTCGGRSRPGRYRSINHRVDSKSLWLYRWYYSRTCQWILSLTITVILALAFIEEPSSLTITSDVRYRLPAWNPPCGLTESMELLCFLVFVVDVSVKSYLIGWKEFWKNKWLMAYILTLIVSLADWIVSLSFFCKESVRIRRILRPFFLLQNSSMMKKTLKSINSTLPEMARWVIAQKTSFHRMAGSRGLLDNQQDKEWVVYFRNLPDSLTSLLVLLTTANNPDVMIPAYSKNRAYSIFFILFTVLGNLFLMNLLTAIIYNQFRGYLLKSVQSSLFRRRLGIRAAFEVLSSLKETPASSLKMCSCDQLSAAQFQKLFEELDKDAIKQHPPSPEYQSHFMQKVQFAFGHRYFGYLGNVVALANIISVCVVLVMDADKQPSERDDFFLGAINCFFILYYLLEMLLKILAMGLKRYLSYPSNRFDGLLTVILLILEIATFAVYGFPHPGWRPEFMGLLSLWDMVRLVNMLIVFRFLRIIPNMKVIALSSTTWVSLVVNWLCSFQVVFYAFAITGIMLFKGAVVPLGNTSAANTTHDNGTLQCGTYEQLEYWPNNFDDFAAAVVTLWDVMVVNNWQVFLDAFSRYSSPQDQNKILNLLLVRAETLFLL</sequence>
<feature type="transmembrane region" description="Helical" evidence="6">
    <location>
        <begin position="473"/>
        <end position="491"/>
    </location>
</feature>
<keyword evidence="9" id="KW-1185">Reference proteome</keyword>
<dbReference type="Gene3D" id="1.10.287.70">
    <property type="match status" value="2"/>
</dbReference>
<dbReference type="Gene3D" id="1.20.120.350">
    <property type="entry name" value="Voltage-gated potassium channels. Chain C"/>
    <property type="match status" value="1"/>
</dbReference>
<evidence type="ECO:0000259" key="7">
    <source>
        <dbReference type="Pfam" id="PF00520"/>
    </source>
</evidence>
<feature type="region of interest" description="Disordered" evidence="5">
    <location>
        <begin position="1"/>
        <end position="59"/>
    </location>
</feature>
<dbReference type="GO" id="GO:0022832">
    <property type="term" value="F:voltage-gated channel activity"/>
    <property type="evidence" value="ECO:0007669"/>
    <property type="project" value="InterPro"/>
</dbReference>
<evidence type="ECO:0000256" key="6">
    <source>
        <dbReference type="SAM" id="Phobius"/>
    </source>
</evidence>
<feature type="transmembrane region" description="Helical" evidence="6">
    <location>
        <begin position="399"/>
        <end position="421"/>
    </location>
</feature>
<accession>A0A8C5IMC5</accession>
<organism evidence="8 9">
    <name type="scientific">Junco hyemalis</name>
    <name type="common">Dark-eyed junco</name>
    <dbReference type="NCBI Taxonomy" id="40217"/>
    <lineage>
        <taxon>Eukaryota</taxon>
        <taxon>Metazoa</taxon>
        <taxon>Chordata</taxon>
        <taxon>Craniata</taxon>
        <taxon>Vertebrata</taxon>
        <taxon>Euteleostomi</taxon>
        <taxon>Archelosauria</taxon>
        <taxon>Archosauria</taxon>
        <taxon>Dinosauria</taxon>
        <taxon>Saurischia</taxon>
        <taxon>Theropoda</taxon>
        <taxon>Coelurosauria</taxon>
        <taxon>Aves</taxon>
        <taxon>Neognathae</taxon>
        <taxon>Neoaves</taxon>
        <taxon>Telluraves</taxon>
        <taxon>Australaves</taxon>
        <taxon>Passeriformes</taxon>
        <taxon>Passerellidae</taxon>
        <taxon>Junco</taxon>
    </lineage>
</organism>
<feature type="transmembrane region" description="Helical" evidence="6">
    <location>
        <begin position="542"/>
        <end position="564"/>
    </location>
</feature>
<keyword evidence="2 6" id="KW-0812">Transmembrane</keyword>
<reference evidence="8" key="2">
    <citation type="submission" date="2025-09" db="UniProtKB">
        <authorList>
            <consortium name="Ensembl"/>
        </authorList>
    </citation>
    <scope>IDENTIFICATION</scope>
</reference>
<dbReference type="Pfam" id="PF00520">
    <property type="entry name" value="Ion_trans"/>
    <property type="match status" value="2"/>
</dbReference>
<dbReference type="InterPro" id="IPR027359">
    <property type="entry name" value="Volt_channel_dom_sf"/>
</dbReference>
<feature type="domain" description="Ion transport" evidence="7">
    <location>
        <begin position="399"/>
        <end position="627"/>
    </location>
</feature>
<dbReference type="AlphaFoldDB" id="A0A8C5IMC5"/>
<dbReference type="InterPro" id="IPR005821">
    <property type="entry name" value="Ion_trans_dom"/>
</dbReference>
<feature type="transmembrane region" description="Helical" evidence="6">
    <location>
        <begin position="161"/>
        <end position="182"/>
    </location>
</feature>
<feature type="transmembrane region" description="Helical" evidence="6">
    <location>
        <begin position="503"/>
        <end position="522"/>
    </location>
</feature>
<dbReference type="FunFam" id="1.20.120.350:FF:000073">
    <property type="entry name" value="Two pore segment channel 2"/>
    <property type="match status" value="1"/>
</dbReference>
<feature type="domain" description="Ion transport" evidence="7">
    <location>
        <begin position="91"/>
        <end position="312"/>
    </location>
</feature>
<evidence type="ECO:0000256" key="3">
    <source>
        <dbReference type="ARBA" id="ARBA00022989"/>
    </source>
</evidence>